<feature type="region of interest" description="Disordered" evidence="1">
    <location>
        <begin position="102"/>
        <end position="125"/>
    </location>
</feature>
<evidence type="ECO:0000313" key="3">
    <source>
        <dbReference type="Proteomes" id="UP001058974"/>
    </source>
</evidence>
<proteinExistence type="predicted"/>
<keyword evidence="3" id="KW-1185">Reference proteome</keyword>
<name>A0A9D4WB35_PEA</name>
<dbReference type="Proteomes" id="UP001058974">
    <property type="component" value="Chromosome 6"/>
</dbReference>
<gene>
    <name evidence="2" type="ORF">KIW84_064222</name>
</gene>
<protein>
    <submittedName>
        <fullName evidence="2">Uncharacterized protein</fullName>
    </submittedName>
</protein>
<accession>A0A9D4WB35</accession>
<feature type="compositionally biased region" description="Polar residues" evidence="1">
    <location>
        <begin position="114"/>
        <end position="124"/>
    </location>
</feature>
<evidence type="ECO:0000256" key="1">
    <source>
        <dbReference type="SAM" id="MobiDB-lite"/>
    </source>
</evidence>
<evidence type="ECO:0000313" key="2">
    <source>
        <dbReference type="EMBL" id="KAI5398760.1"/>
    </source>
</evidence>
<dbReference type="AlphaFoldDB" id="A0A9D4WB35"/>
<dbReference type="EMBL" id="JAMSHJ010000006">
    <property type="protein sequence ID" value="KAI5398760.1"/>
    <property type="molecule type" value="Genomic_DNA"/>
</dbReference>
<organism evidence="2 3">
    <name type="scientific">Pisum sativum</name>
    <name type="common">Garden pea</name>
    <name type="synonym">Lathyrus oleraceus</name>
    <dbReference type="NCBI Taxonomy" id="3888"/>
    <lineage>
        <taxon>Eukaryota</taxon>
        <taxon>Viridiplantae</taxon>
        <taxon>Streptophyta</taxon>
        <taxon>Embryophyta</taxon>
        <taxon>Tracheophyta</taxon>
        <taxon>Spermatophyta</taxon>
        <taxon>Magnoliopsida</taxon>
        <taxon>eudicotyledons</taxon>
        <taxon>Gunneridae</taxon>
        <taxon>Pentapetalae</taxon>
        <taxon>rosids</taxon>
        <taxon>fabids</taxon>
        <taxon>Fabales</taxon>
        <taxon>Fabaceae</taxon>
        <taxon>Papilionoideae</taxon>
        <taxon>50 kb inversion clade</taxon>
        <taxon>NPAAA clade</taxon>
        <taxon>Hologalegina</taxon>
        <taxon>IRL clade</taxon>
        <taxon>Fabeae</taxon>
        <taxon>Lathyrus</taxon>
    </lineage>
</organism>
<comment type="caution">
    <text evidence="2">The sequence shown here is derived from an EMBL/GenBank/DDBJ whole genome shotgun (WGS) entry which is preliminary data.</text>
</comment>
<dbReference type="Gramene" id="Psat06G0422200-T1">
    <property type="protein sequence ID" value="KAI5398760.1"/>
    <property type="gene ID" value="KIW84_064222"/>
</dbReference>
<sequence>MHVYSGVPPLAYEKAVDAIYIGSVFLEHMMESGSQYTFLLMLMKRYICRRNRTTVLCTAATEHENHPILSPSASVRAAAVAPAAMSESDHSEHSVVDTHKSAADTHKSADTGDFGQSKNTTFRGSKSEFHPALAVSNIRNHIPIILEMEKDQYDGDHPSQM</sequence>
<reference evidence="2 3" key="1">
    <citation type="journal article" date="2022" name="Nat. Genet.">
        <title>Improved pea reference genome and pan-genome highlight genomic features and evolutionary characteristics.</title>
        <authorList>
            <person name="Yang T."/>
            <person name="Liu R."/>
            <person name="Luo Y."/>
            <person name="Hu S."/>
            <person name="Wang D."/>
            <person name="Wang C."/>
            <person name="Pandey M.K."/>
            <person name="Ge S."/>
            <person name="Xu Q."/>
            <person name="Li N."/>
            <person name="Li G."/>
            <person name="Huang Y."/>
            <person name="Saxena R.K."/>
            <person name="Ji Y."/>
            <person name="Li M."/>
            <person name="Yan X."/>
            <person name="He Y."/>
            <person name="Liu Y."/>
            <person name="Wang X."/>
            <person name="Xiang C."/>
            <person name="Varshney R.K."/>
            <person name="Ding H."/>
            <person name="Gao S."/>
            <person name="Zong X."/>
        </authorList>
    </citation>
    <scope>NUCLEOTIDE SEQUENCE [LARGE SCALE GENOMIC DNA]</scope>
    <source>
        <strain evidence="2 3">cv. Zhongwan 6</strain>
    </source>
</reference>